<dbReference type="Proteomes" id="UP001054252">
    <property type="component" value="Unassembled WGS sequence"/>
</dbReference>
<sequence>MGTAQWAPLSSIPYVHSTLFSVTLFLQSEKRFRE</sequence>
<name>A0AAV5IC67_9ROSI</name>
<proteinExistence type="predicted"/>
<dbReference type="AlphaFoldDB" id="A0AAV5IC67"/>
<protein>
    <submittedName>
        <fullName evidence="2">Uncharacterized protein</fullName>
    </submittedName>
</protein>
<reference evidence="2 3" key="1">
    <citation type="journal article" date="2021" name="Commun. Biol.">
        <title>The genome of Shorea leprosula (Dipterocarpaceae) highlights the ecological relevance of drought in aseasonal tropical rainforests.</title>
        <authorList>
            <person name="Ng K.K.S."/>
            <person name="Kobayashi M.J."/>
            <person name="Fawcett J.A."/>
            <person name="Hatakeyama M."/>
            <person name="Paape T."/>
            <person name="Ng C.H."/>
            <person name="Ang C.C."/>
            <person name="Tnah L.H."/>
            <person name="Lee C.T."/>
            <person name="Nishiyama T."/>
            <person name="Sese J."/>
            <person name="O'Brien M.J."/>
            <person name="Copetti D."/>
            <person name="Mohd Noor M.I."/>
            <person name="Ong R.C."/>
            <person name="Putra M."/>
            <person name="Sireger I.Z."/>
            <person name="Indrioko S."/>
            <person name="Kosugi Y."/>
            <person name="Izuno A."/>
            <person name="Isagi Y."/>
            <person name="Lee S.L."/>
            <person name="Shimizu K.K."/>
        </authorList>
    </citation>
    <scope>NUCLEOTIDE SEQUENCE [LARGE SCALE GENOMIC DNA]</scope>
    <source>
        <strain evidence="2">214</strain>
    </source>
</reference>
<organism evidence="2 3">
    <name type="scientific">Rubroshorea leprosula</name>
    <dbReference type="NCBI Taxonomy" id="152421"/>
    <lineage>
        <taxon>Eukaryota</taxon>
        <taxon>Viridiplantae</taxon>
        <taxon>Streptophyta</taxon>
        <taxon>Embryophyta</taxon>
        <taxon>Tracheophyta</taxon>
        <taxon>Spermatophyta</taxon>
        <taxon>Magnoliopsida</taxon>
        <taxon>eudicotyledons</taxon>
        <taxon>Gunneridae</taxon>
        <taxon>Pentapetalae</taxon>
        <taxon>rosids</taxon>
        <taxon>malvids</taxon>
        <taxon>Malvales</taxon>
        <taxon>Dipterocarpaceae</taxon>
        <taxon>Rubroshorea</taxon>
    </lineage>
</organism>
<feature type="transmembrane region" description="Helical" evidence="1">
    <location>
        <begin position="6"/>
        <end position="26"/>
    </location>
</feature>
<comment type="caution">
    <text evidence="2">The sequence shown here is derived from an EMBL/GenBank/DDBJ whole genome shotgun (WGS) entry which is preliminary data.</text>
</comment>
<keyword evidence="3" id="KW-1185">Reference proteome</keyword>
<dbReference type="EMBL" id="BPVZ01000008">
    <property type="protein sequence ID" value="GKU94870.1"/>
    <property type="molecule type" value="Genomic_DNA"/>
</dbReference>
<evidence type="ECO:0000313" key="3">
    <source>
        <dbReference type="Proteomes" id="UP001054252"/>
    </source>
</evidence>
<evidence type="ECO:0000313" key="2">
    <source>
        <dbReference type="EMBL" id="GKU94870.1"/>
    </source>
</evidence>
<keyword evidence="1" id="KW-0472">Membrane</keyword>
<gene>
    <name evidence="2" type="ORF">SLEP1_g8301</name>
</gene>
<keyword evidence="1" id="KW-0812">Transmembrane</keyword>
<accession>A0AAV5IC67</accession>
<keyword evidence="1" id="KW-1133">Transmembrane helix</keyword>
<evidence type="ECO:0000256" key="1">
    <source>
        <dbReference type="SAM" id="Phobius"/>
    </source>
</evidence>